<dbReference type="Proteomes" id="UP000295600">
    <property type="component" value="Unassembled WGS sequence"/>
</dbReference>
<comment type="similarity">
    <text evidence="1">Belongs to the carbohydrate kinase PfkB family.</text>
</comment>
<dbReference type="AlphaFoldDB" id="A0A4V2SEY0"/>
<sequence length="355" mass="38739">MLHFLKCGAKVIGYFEICNIFAKKISLMDKIIGLGNALVDVLVTLENDEILTEMQLPKGSMTLIDEVGLLKINEYFSRMKTHLSTGGSAGNAIRGMAHLGAATGFIGKVGNDFYGDFFRNSLLERGTEANLLLSSFLPSGVASTFVSPDGERTFGTYLGAASTLRAEELTLDMFKGYTYLFIEGYLVQDHDMILRAIELAKEAGLQVCLDMASYNIVEDDHVFFSLLMNKYVDIVFANEEEARAFTGKEPEKALDIIAGMCSIAIVKMGGRGSLIRKGTEEVHAPAESVDRVVDTTGAGDYFAAGFLYGLTCGYSLEKCAKIGSMLSKNVIQVLGTELSAAQWEKIREEILIIND</sequence>
<dbReference type="CDD" id="cd01168">
    <property type="entry name" value="adenosine_kinase"/>
    <property type="match status" value="1"/>
</dbReference>
<evidence type="ECO:0000256" key="1">
    <source>
        <dbReference type="ARBA" id="ARBA00010688"/>
    </source>
</evidence>
<evidence type="ECO:0000313" key="6">
    <source>
        <dbReference type="Proteomes" id="UP000295600"/>
    </source>
</evidence>
<proteinExistence type="inferred from homology"/>
<reference evidence="5 6" key="1">
    <citation type="submission" date="2019-03" db="EMBL/GenBank/DDBJ databases">
        <title>Genomic Encyclopedia of Type Strains, Phase IV (KMG-IV): sequencing the most valuable type-strain genomes for metagenomic binning, comparative biology and taxonomic classification.</title>
        <authorList>
            <person name="Goeker M."/>
        </authorList>
    </citation>
    <scope>NUCLEOTIDE SEQUENCE [LARGE SCALE GENOMIC DNA]</scope>
    <source>
        <strain evidence="5 6">DSM 23917</strain>
    </source>
</reference>
<dbReference type="PANTHER" id="PTHR43320:SF3">
    <property type="entry name" value="CARBOHYDRATE KINASE PFKB DOMAIN-CONTAINING PROTEIN"/>
    <property type="match status" value="1"/>
</dbReference>
<dbReference type="SUPFAM" id="SSF53613">
    <property type="entry name" value="Ribokinase-like"/>
    <property type="match status" value="1"/>
</dbReference>
<evidence type="ECO:0000256" key="2">
    <source>
        <dbReference type="ARBA" id="ARBA00022679"/>
    </source>
</evidence>
<keyword evidence="2" id="KW-0808">Transferase</keyword>
<keyword evidence="3 5" id="KW-0418">Kinase</keyword>
<name>A0A4V2SEY0_9BACE</name>
<dbReference type="InterPro" id="IPR011611">
    <property type="entry name" value="PfkB_dom"/>
</dbReference>
<feature type="domain" description="Carbohydrate kinase PfkB" evidence="4">
    <location>
        <begin position="80"/>
        <end position="339"/>
    </location>
</feature>
<accession>A0A4V2SEY0</accession>
<dbReference type="GO" id="GO:0016301">
    <property type="term" value="F:kinase activity"/>
    <property type="evidence" value="ECO:0007669"/>
    <property type="project" value="UniProtKB-KW"/>
</dbReference>
<gene>
    <name evidence="5" type="ORF">EV202_10511</name>
</gene>
<evidence type="ECO:0000259" key="4">
    <source>
        <dbReference type="Pfam" id="PF00294"/>
    </source>
</evidence>
<protein>
    <submittedName>
        <fullName evidence="5">Sugar/nucleoside kinase (Ribokinase family)</fullName>
    </submittedName>
</protein>
<organism evidence="5 6">
    <name type="scientific">Prevotella heparinolytica</name>
    <dbReference type="NCBI Taxonomy" id="28113"/>
    <lineage>
        <taxon>Bacteria</taxon>
        <taxon>Pseudomonadati</taxon>
        <taxon>Bacteroidota</taxon>
        <taxon>Bacteroidia</taxon>
        <taxon>Bacteroidales</taxon>
        <taxon>Bacteroidaceae</taxon>
        <taxon>Bacteroides</taxon>
    </lineage>
</organism>
<dbReference type="EMBL" id="SLXB01000005">
    <property type="protein sequence ID" value="TCO94314.1"/>
    <property type="molecule type" value="Genomic_DNA"/>
</dbReference>
<dbReference type="PANTHER" id="PTHR43320">
    <property type="entry name" value="SUGAR KINASE"/>
    <property type="match status" value="1"/>
</dbReference>
<dbReference type="Pfam" id="PF00294">
    <property type="entry name" value="PfkB"/>
    <property type="match status" value="1"/>
</dbReference>
<dbReference type="InterPro" id="IPR002173">
    <property type="entry name" value="Carboh/pur_kinase_PfkB_CS"/>
</dbReference>
<comment type="caution">
    <text evidence="5">The sequence shown here is derived from an EMBL/GenBank/DDBJ whole genome shotgun (WGS) entry which is preliminary data.</text>
</comment>
<dbReference type="PROSITE" id="PS00584">
    <property type="entry name" value="PFKB_KINASES_2"/>
    <property type="match status" value="1"/>
</dbReference>
<evidence type="ECO:0000313" key="5">
    <source>
        <dbReference type="EMBL" id="TCO94314.1"/>
    </source>
</evidence>
<evidence type="ECO:0000256" key="3">
    <source>
        <dbReference type="ARBA" id="ARBA00022777"/>
    </source>
</evidence>
<dbReference type="InterPro" id="IPR029056">
    <property type="entry name" value="Ribokinase-like"/>
</dbReference>
<dbReference type="InterPro" id="IPR052700">
    <property type="entry name" value="Carb_kinase_PfkB-like"/>
</dbReference>
<dbReference type="Gene3D" id="3.40.1190.20">
    <property type="match status" value="1"/>
</dbReference>